<evidence type="ECO:0000256" key="1">
    <source>
        <dbReference type="ARBA" id="ARBA00006987"/>
    </source>
</evidence>
<dbReference type="SUPFAM" id="SSF53850">
    <property type="entry name" value="Periplasmic binding protein-like II"/>
    <property type="match status" value="1"/>
</dbReference>
<reference evidence="3 4" key="1">
    <citation type="submission" date="2019-12" db="EMBL/GenBank/DDBJ databases">
        <authorList>
            <person name="Huq M.A."/>
        </authorList>
    </citation>
    <scope>NUCLEOTIDE SEQUENCE [LARGE SCALE GENOMIC DNA]</scope>
    <source>
        <strain evidence="3 4">MAH-25</strain>
    </source>
</reference>
<dbReference type="InterPro" id="IPR042100">
    <property type="entry name" value="Bug_dom1"/>
</dbReference>
<dbReference type="RefSeq" id="WP_157399093.1">
    <property type="nucleotide sequence ID" value="NZ_WSEL01000009.1"/>
</dbReference>
<dbReference type="PANTHER" id="PTHR42928:SF5">
    <property type="entry name" value="BLR1237 PROTEIN"/>
    <property type="match status" value="1"/>
</dbReference>
<feature type="chain" id="PRO_5027054885" evidence="2">
    <location>
        <begin position="26"/>
        <end position="328"/>
    </location>
</feature>
<evidence type="ECO:0000256" key="2">
    <source>
        <dbReference type="SAM" id="SignalP"/>
    </source>
</evidence>
<dbReference type="Proteomes" id="UP000469385">
    <property type="component" value="Unassembled WGS sequence"/>
</dbReference>
<dbReference type="AlphaFoldDB" id="A0A6N8IVZ1"/>
<comment type="caution">
    <text evidence="3">The sequence shown here is derived from an EMBL/GenBank/DDBJ whole genome shotgun (WGS) entry which is preliminary data.</text>
</comment>
<proteinExistence type="inferred from homology"/>
<evidence type="ECO:0000313" key="4">
    <source>
        <dbReference type="Proteomes" id="UP000469385"/>
    </source>
</evidence>
<dbReference type="InterPro" id="IPR005064">
    <property type="entry name" value="BUG"/>
</dbReference>
<keyword evidence="2" id="KW-0732">Signal</keyword>
<dbReference type="EMBL" id="WSEL01000009">
    <property type="protein sequence ID" value="MVQ30997.1"/>
    <property type="molecule type" value="Genomic_DNA"/>
</dbReference>
<dbReference type="PIRSF" id="PIRSF017082">
    <property type="entry name" value="YflP"/>
    <property type="match status" value="1"/>
</dbReference>
<dbReference type="InterPro" id="IPR006311">
    <property type="entry name" value="TAT_signal"/>
</dbReference>
<dbReference type="PROSITE" id="PS51318">
    <property type="entry name" value="TAT"/>
    <property type="match status" value="1"/>
</dbReference>
<organism evidence="3 4">
    <name type="scientific">Ramlibacter pinisoli</name>
    <dbReference type="NCBI Taxonomy" id="2682844"/>
    <lineage>
        <taxon>Bacteria</taxon>
        <taxon>Pseudomonadati</taxon>
        <taxon>Pseudomonadota</taxon>
        <taxon>Betaproteobacteria</taxon>
        <taxon>Burkholderiales</taxon>
        <taxon>Comamonadaceae</taxon>
        <taxon>Ramlibacter</taxon>
    </lineage>
</organism>
<protein>
    <submittedName>
        <fullName evidence="3">Tripartite tricarboxylate transporter substrate binding protein</fullName>
    </submittedName>
</protein>
<feature type="signal peptide" evidence="2">
    <location>
        <begin position="1"/>
        <end position="25"/>
    </location>
</feature>
<comment type="similarity">
    <text evidence="1">Belongs to the UPF0065 (bug) family.</text>
</comment>
<evidence type="ECO:0000313" key="3">
    <source>
        <dbReference type="EMBL" id="MVQ30997.1"/>
    </source>
</evidence>
<sequence length="328" mass="34564">MSIHRRALLGALAAAAAVASTQAGAADAYPSRPITIVVPFSAGGGVDTMARLLADKLRTTLGTSVVVDNKAGGSGMIGAMAVVKAQPDGYTLLMGSAGETAINPFVYKGRMQYDPARDLAPITLVTRVPNVLVASPTLPVKTMEELVAYGRKNPGKLTYSSSGVGNPQHLNGELLEELAGMHMVHVPYKGASGQLIDVTTGQVDLTFVSYTAAKSFIQAGKVKALAVTSAKRTSFAPDLPAIAEYKPLARYQLENWFGLWAPAATPADVQQKLNTAVTQALADPELVKKLREQGGEPAAMPIAQFRDFIKAESAQFARIVETARITAE</sequence>
<dbReference type="PANTHER" id="PTHR42928">
    <property type="entry name" value="TRICARBOXYLATE-BINDING PROTEIN"/>
    <property type="match status" value="1"/>
</dbReference>
<keyword evidence="4" id="KW-1185">Reference proteome</keyword>
<gene>
    <name evidence="3" type="ORF">GON04_16170</name>
</gene>
<name>A0A6N8IVZ1_9BURK</name>
<dbReference type="Gene3D" id="3.40.190.10">
    <property type="entry name" value="Periplasmic binding protein-like II"/>
    <property type="match status" value="1"/>
</dbReference>
<dbReference type="Pfam" id="PF03401">
    <property type="entry name" value="TctC"/>
    <property type="match status" value="1"/>
</dbReference>
<dbReference type="Gene3D" id="3.40.190.150">
    <property type="entry name" value="Bordetella uptake gene, domain 1"/>
    <property type="match status" value="1"/>
</dbReference>
<accession>A0A6N8IVZ1</accession>
<dbReference type="CDD" id="cd13578">
    <property type="entry name" value="PBP2_Bug27"/>
    <property type="match status" value="1"/>
</dbReference>